<dbReference type="Gene3D" id="3.60.15.10">
    <property type="entry name" value="Ribonuclease Z/Hydroxyacylglutathione hydrolase-like"/>
    <property type="match status" value="2"/>
</dbReference>
<name>A0A662ZER2_9GAMM</name>
<evidence type="ECO:0000313" key="3">
    <source>
        <dbReference type="Proteomes" id="UP000243374"/>
    </source>
</evidence>
<dbReference type="OrthoDB" id="9815072at2"/>
<organism evidence="2 3">
    <name type="scientific">Succinivibrio dextrinosolvens</name>
    <dbReference type="NCBI Taxonomy" id="83771"/>
    <lineage>
        <taxon>Bacteria</taxon>
        <taxon>Pseudomonadati</taxon>
        <taxon>Pseudomonadota</taxon>
        <taxon>Gammaproteobacteria</taxon>
        <taxon>Aeromonadales</taxon>
        <taxon>Succinivibrionaceae</taxon>
        <taxon>Succinivibrio</taxon>
    </lineage>
</organism>
<dbReference type="RefSeq" id="WP_074841849.1">
    <property type="nucleotide sequence ID" value="NZ_CP047056.1"/>
</dbReference>
<dbReference type="EMBL" id="FOSF01000097">
    <property type="protein sequence ID" value="SFK51903.1"/>
    <property type="molecule type" value="Genomic_DNA"/>
</dbReference>
<feature type="domain" description="Metallo-beta-lactamase" evidence="1">
    <location>
        <begin position="29"/>
        <end position="100"/>
    </location>
</feature>
<sequence length="567" mass="66665">MSEAKFKFFSVGHGLFHAGKITVADGNFFTFIYDCGSRTPSVLKSSIDSCIEFFKGKNNSDNISKIDFLFVSHLHYDHINGIRPLIEKLSQNHISVSNVVLPYVDLYQRVILLLEALNHEEQSQDKFLHNNFDAAFVDYLDFYKNPCNYLKKLFVNKDNPQEEPPVFYIVNAPSDCFISYIRIPIDLELFDLIYSIKQDNNKNTNSLYSYDSKSYFFDDYMITLGSGGRNEFSSENRSDFDFILKIFYSEEEDNCEKHKASYQRKRVELKVANGALGIIVKDTWRFICFSTPLPLDKKVCIQSLYDEFVDITRANGFKLVDVFRKDNIERLRKHYKKMSPDLNSTSLLIYHFPLDCKDNVILHRAFHFQRKHCYFFRKQGSSLRKKSYFLRKHGCFLRKHNSFLLLGDVNLNTSVIYKSKYQENSNKSFLQYLYKKLLPLQDPAHMRGFIEFEKRLNIHHESSVNYVLVPHHGSDNSWNENIFYFLNYFNESSVYIVSSAVDGKHHPGREFMKSFLNKKYVSSDVNYEEMNCLFISELCSAEEFLLFLRGNNCLKWCNEKQFVDIVK</sequence>
<keyword evidence="3" id="KW-1185">Reference proteome</keyword>
<dbReference type="SUPFAM" id="SSF56281">
    <property type="entry name" value="Metallo-hydrolase/oxidoreductase"/>
    <property type="match status" value="1"/>
</dbReference>
<evidence type="ECO:0000313" key="2">
    <source>
        <dbReference type="EMBL" id="SFK51903.1"/>
    </source>
</evidence>
<dbReference type="InterPro" id="IPR001279">
    <property type="entry name" value="Metallo-B-lactamas"/>
</dbReference>
<dbReference type="AlphaFoldDB" id="A0A662ZER2"/>
<dbReference type="PANTHER" id="PTHR30619">
    <property type="entry name" value="DNA INTERNALIZATION/COMPETENCE PROTEIN COMEC/REC2"/>
    <property type="match status" value="1"/>
</dbReference>
<dbReference type="PANTHER" id="PTHR30619:SF1">
    <property type="entry name" value="RECOMBINATION PROTEIN 2"/>
    <property type="match status" value="1"/>
</dbReference>
<evidence type="ECO:0000259" key="1">
    <source>
        <dbReference type="Pfam" id="PF00753"/>
    </source>
</evidence>
<proteinExistence type="predicted"/>
<dbReference type="Pfam" id="PF00753">
    <property type="entry name" value="Lactamase_B"/>
    <property type="match status" value="1"/>
</dbReference>
<dbReference type="Proteomes" id="UP000243374">
    <property type="component" value="Unassembled WGS sequence"/>
</dbReference>
<gene>
    <name evidence="2" type="ORF">SAMN04487865_10975</name>
</gene>
<protein>
    <submittedName>
        <fullName evidence="2">Beta-lactamase superfamily domain-containing protein</fullName>
    </submittedName>
</protein>
<accession>A0A662ZER2</accession>
<dbReference type="InterPro" id="IPR052159">
    <property type="entry name" value="Competence_DNA_uptake"/>
</dbReference>
<dbReference type="InterPro" id="IPR036866">
    <property type="entry name" value="RibonucZ/Hydroxyglut_hydro"/>
</dbReference>
<reference evidence="2 3" key="1">
    <citation type="submission" date="2016-10" db="EMBL/GenBank/DDBJ databases">
        <authorList>
            <person name="Varghese N."/>
            <person name="Submissions S."/>
        </authorList>
    </citation>
    <scope>NUCLEOTIDE SEQUENCE [LARGE SCALE GENOMIC DNA]</scope>
    <source>
        <strain evidence="2 3">22B</strain>
    </source>
</reference>